<keyword evidence="4" id="KW-0378">Hydrolase</keyword>
<feature type="domain" description="Glycoside hydrolase family 2 immunoglobulin-like beta-sandwich" evidence="11">
    <location>
        <begin position="190"/>
        <end position="293"/>
    </location>
</feature>
<dbReference type="FunFam" id="3.20.20.80:FF:000050">
    <property type="entry name" value="Beta-mannosidase B"/>
    <property type="match status" value="1"/>
</dbReference>
<name>A0A1L0BE54_9ASCO</name>
<evidence type="ECO:0000259" key="13">
    <source>
        <dbReference type="Pfam" id="PF22666"/>
    </source>
</evidence>
<evidence type="ECO:0000256" key="5">
    <source>
        <dbReference type="ARBA" id="ARBA00023277"/>
    </source>
</evidence>
<evidence type="ECO:0000313" key="15">
    <source>
        <dbReference type="Proteomes" id="UP000182259"/>
    </source>
</evidence>
<dbReference type="Gene3D" id="2.60.40.10">
    <property type="entry name" value="Immunoglobulins"/>
    <property type="match status" value="2"/>
</dbReference>
<dbReference type="InterPro" id="IPR017853">
    <property type="entry name" value="GH"/>
</dbReference>
<dbReference type="InterPro" id="IPR013783">
    <property type="entry name" value="Ig-like_fold"/>
</dbReference>
<gene>
    <name evidence="14" type="ORF">SAMEA4029009_CIC11G00000001530</name>
</gene>
<protein>
    <recommendedName>
        <fullName evidence="9">Beta-mannosidase B</fullName>
        <ecNumber evidence="3">3.2.1.25</ecNumber>
    </recommendedName>
    <alternativeName>
        <fullName evidence="10">Mannanase B</fullName>
    </alternativeName>
</protein>
<evidence type="ECO:0000256" key="1">
    <source>
        <dbReference type="ARBA" id="ARBA00000829"/>
    </source>
</evidence>
<evidence type="ECO:0000256" key="6">
    <source>
        <dbReference type="ARBA" id="ARBA00023295"/>
    </source>
</evidence>
<dbReference type="GO" id="GO:0004567">
    <property type="term" value="F:beta-mannosidase activity"/>
    <property type="evidence" value="ECO:0007669"/>
    <property type="project" value="UniProtKB-EC"/>
</dbReference>
<keyword evidence="6" id="KW-0326">Glycosidase</keyword>
<organism evidence="14 15">
    <name type="scientific">Sungouiella intermedia</name>
    <dbReference type="NCBI Taxonomy" id="45354"/>
    <lineage>
        <taxon>Eukaryota</taxon>
        <taxon>Fungi</taxon>
        <taxon>Dikarya</taxon>
        <taxon>Ascomycota</taxon>
        <taxon>Saccharomycotina</taxon>
        <taxon>Pichiomycetes</taxon>
        <taxon>Metschnikowiaceae</taxon>
        <taxon>Sungouiella</taxon>
    </lineage>
</organism>
<evidence type="ECO:0000256" key="9">
    <source>
        <dbReference type="ARBA" id="ARBA00041069"/>
    </source>
</evidence>
<reference evidence="14 15" key="1">
    <citation type="submission" date="2016-10" db="EMBL/GenBank/DDBJ databases">
        <authorList>
            <person name="de Groot N.N."/>
        </authorList>
    </citation>
    <scope>NUCLEOTIDE SEQUENCE [LARGE SCALE GENOMIC DNA]</scope>
    <source>
        <strain evidence="14 15">PYCC 4715</strain>
    </source>
</reference>
<evidence type="ECO:0000256" key="3">
    <source>
        <dbReference type="ARBA" id="ARBA00012754"/>
    </source>
</evidence>
<sequence>MSKLLTLKDWQYRQAGEETWNLSVPGPSTQIHADLLHNKSIPHPFIDTNEKDIQWVGEKDWEYQVQFEVDRTLEQLNSHVLVFEGLDTFASVSLNGVEILNTNNMYCEDRVDVKKLLKFGSHNTVHITFKSALLIARRLEKENGKFVCWNGETCRLHIRKAPYHFGWDWGPVIMTCGPYKPVRLELYNSTIEDFYVTLKLTDLSDVQLELNLTVDSINEVDAKIDIYSPDGDLVATDKLANITSGTSVTKLKLSQPQLWFPHTVGKPALHTFKVELTNKVGVITQLEKKIGLRNVELVQEPLDKGTSFYFKVNGVPVYCAGSNWIPAHSLLTMLTKKDYTEWLELAAFGNQSMIRVWGGGYYEDDFFYGECDRLGLLVWQDFMFACGQYPGDEKFIANVEREVTHQLHRLRNYACLALFAGNNEDYQIAEQSNLEWNRKDFTGDYSRTNFPARTIYERTLPSLMKKYLPSVPYHPGSPWSGENPTTDPTVGDLHQWNVWHGTQERYQDWYKLGGRFVSEFGMESLPSLKTYKECITDPKQLYPQSEYVDHHNKADGFERRLALYVIENIKITSFDLDSWIYATQLMQAECLAYAYKCWRRNWKKDKQRETGGALVWQLNDCWPVASWAIVDFYRRPKLAYYAIKRESNAVALGLYRNKVGGVKEAVIGAPHDYSKVTYNLDFWGVNSSLKDIEGVLNVDFYDGNTGVKLATPYNEKIIIGANSSTEFGAGLEIPNEKCIAYARLVDSNGNLIASGSDWPQPLKYLDLPHKLVEIEVGKGTITLSSEVPVKGLEILLHLDLFLDDNGFDLFPGDTKIVKVDGLEESAKVDIRYYQSQ</sequence>
<dbReference type="InterPro" id="IPR041447">
    <property type="entry name" value="Mannosidase_ig"/>
</dbReference>
<dbReference type="Gene3D" id="2.60.120.260">
    <property type="entry name" value="Galactose-binding domain-like"/>
    <property type="match status" value="1"/>
</dbReference>
<evidence type="ECO:0000259" key="11">
    <source>
        <dbReference type="Pfam" id="PF00703"/>
    </source>
</evidence>
<comment type="pathway">
    <text evidence="2">Glycan metabolism; N-glycan degradation.</text>
</comment>
<dbReference type="InterPro" id="IPR036156">
    <property type="entry name" value="Beta-gal/glucu_dom_sf"/>
</dbReference>
<dbReference type="InterPro" id="IPR008979">
    <property type="entry name" value="Galactose-bd-like_sf"/>
</dbReference>
<dbReference type="EC" id="3.2.1.25" evidence="3"/>
<dbReference type="EMBL" id="LT635764">
    <property type="protein sequence ID" value="SGZ48501.1"/>
    <property type="molecule type" value="Genomic_DNA"/>
</dbReference>
<accession>A0A1L0BE54</accession>
<dbReference type="SUPFAM" id="SSF49303">
    <property type="entry name" value="beta-Galactosidase/glucuronidase domain"/>
    <property type="match status" value="2"/>
</dbReference>
<dbReference type="GO" id="GO:0006516">
    <property type="term" value="P:glycoprotein catabolic process"/>
    <property type="evidence" value="ECO:0007669"/>
    <property type="project" value="TreeGrafter"/>
</dbReference>
<evidence type="ECO:0000256" key="8">
    <source>
        <dbReference type="ARBA" id="ARBA00038429"/>
    </source>
</evidence>
<feature type="domain" description="Mannosidase Ig/CBM-like" evidence="12">
    <location>
        <begin position="679"/>
        <end position="764"/>
    </location>
</feature>
<dbReference type="PANTHER" id="PTHR43730">
    <property type="entry name" value="BETA-MANNOSIDASE"/>
    <property type="match status" value="1"/>
</dbReference>
<dbReference type="Pfam" id="PF00703">
    <property type="entry name" value="Glyco_hydro_2"/>
    <property type="match status" value="1"/>
</dbReference>
<evidence type="ECO:0000313" key="14">
    <source>
        <dbReference type="EMBL" id="SGZ48501.1"/>
    </source>
</evidence>
<dbReference type="GO" id="GO:0000272">
    <property type="term" value="P:polysaccharide catabolic process"/>
    <property type="evidence" value="ECO:0007669"/>
    <property type="project" value="UniProtKB-KW"/>
</dbReference>
<proteinExistence type="inferred from homology"/>
<evidence type="ECO:0000256" key="4">
    <source>
        <dbReference type="ARBA" id="ARBA00022801"/>
    </source>
</evidence>
<evidence type="ECO:0000256" key="2">
    <source>
        <dbReference type="ARBA" id="ARBA00004740"/>
    </source>
</evidence>
<dbReference type="SUPFAM" id="SSF49785">
    <property type="entry name" value="Galactose-binding domain-like"/>
    <property type="match status" value="1"/>
</dbReference>
<dbReference type="Proteomes" id="UP000182259">
    <property type="component" value="Chromosome I"/>
</dbReference>
<dbReference type="AlphaFoldDB" id="A0A1L0BE54"/>
<comment type="similarity">
    <text evidence="8">Belongs to the glycosyl hydrolase 2 family. Beta-mannosidase B subfamily.</text>
</comment>
<keyword evidence="5" id="KW-0119">Carbohydrate metabolism</keyword>
<evidence type="ECO:0000259" key="12">
    <source>
        <dbReference type="Pfam" id="PF17786"/>
    </source>
</evidence>
<dbReference type="PANTHER" id="PTHR43730:SF1">
    <property type="entry name" value="BETA-MANNOSIDASE"/>
    <property type="match status" value="1"/>
</dbReference>
<dbReference type="SUPFAM" id="SSF51445">
    <property type="entry name" value="(Trans)glycosidases"/>
    <property type="match status" value="1"/>
</dbReference>
<dbReference type="InterPro" id="IPR050887">
    <property type="entry name" value="Beta-mannosidase_GH2"/>
</dbReference>
<feature type="domain" description="Beta-mannosidase-like galactose-binding" evidence="13">
    <location>
        <begin position="10"/>
        <end position="180"/>
    </location>
</feature>
<dbReference type="Gene3D" id="3.20.20.80">
    <property type="entry name" value="Glycosidases"/>
    <property type="match status" value="1"/>
</dbReference>
<dbReference type="InterPro" id="IPR006102">
    <property type="entry name" value="Ig-like_GH2"/>
</dbReference>
<dbReference type="InterPro" id="IPR054593">
    <property type="entry name" value="Beta-mannosidase-like_N2"/>
</dbReference>
<evidence type="ECO:0000256" key="10">
    <source>
        <dbReference type="ARBA" id="ARBA00041614"/>
    </source>
</evidence>
<evidence type="ECO:0000256" key="7">
    <source>
        <dbReference type="ARBA" id="ARBA00023326"/>
    </source>
</evidence>
<comment type="catalytic activity">
    <reaction evidence="1">
        <text>Hydrolysis of terminal, non-reducing beta-D-mannose residues in beta-D-mannosides.</text>
        <dbReference type="EC" id="3.2.1.25"/>
    </reaction>
</comment>
<dbReference type="Pfam" id="PF22666">
    <property type="entry name" value="Glyco_hydro_2_N2"/>
    <property type="match status" value="1"/>
</dbReference>
<dbReference type="Pfam" id="PF17786">
    <property type="entry name" value="Mannosidase_ig"/>
    <property type="match status" value="1"/>
</dbReference>
<keyword evidence="7" id="KW-0624">Polysaccharide degradation</keyword>